<dbReference type="SUPFAM" id="SSF56752">
    <property type="entry name" value="D-aminoacid aminotransferase-like PLP-dependent enzymes"/>
    <property type="match status" value="1"/>
</dbReference>
<dbReference type="InterPro" id="IPR036038">
    <property type="entry name" value="Aminotransferase-like"/>
</dbReference>
<dbReference type="InterPro" id="IPR050571">
    <property type="entry name" value="Class-IV_PLP-Dep_Aminotrnsfr"/>
</dbReference>
<comment type="caution">
    <text evidence="2">The sequence shown here is derived from an EMBL/GenBank/DDBJ whole genome shotgun (WGS) entry which is preliminary data.</text>
</comment>
<dbReference type="InterPro" id="IPR043132">
    <property type="entry name" value="BCAT-like_C"/>
</dbReference>
<organism evidence="2">
    <name type="scientific">marine sediment metagenome</name>
    <dbReference type="NCBI Taxonomy" id="412755"/>
    <lineage>
        <taxon>unclassified sequences</taxon>
        <taxon>metagenomes</taxon>
        <taxon>ecological metagenomes</taxon>
    </lineage>
</organism>
<dbReference type="GO" id="GO:0003824">
    <property type="term" value="F:catalytic activity"/>
    <property type="evidence" value="ECO:0007669"/>
    <property type="project" value="InterPro"/>
</dbReference>
<proteinExistence type="inferred from homology"/>
<comment type="similarity">
    <text evidence="1">Belongs to the class-IV pyridoxal-phosphate-dependent aminotransferase family.</text>
</comment>
<dbReference type="GO" id="GO:0005829">
    <property type="term" value="C:cytosol"/>
    <property type="evidence" value="ECO:0007669"/>
    <property type="project" value="TreeGrafter"/>
</dbReference>
<dbReference type="AlphaFoldDB" id="X1NVV0"/>
<protein>
    <recommendedName>
        <fullName evidence="3">Branched-chain amino acid aminotransferase</fullName>
    </recommendedName>
</protein>
<evidence type="ECO:0008006" key="3">
    <source>
        <dbReference type="Google" id="ProtNLM"/>
    </source>
</evidence>
<sequence>CAEAILVDEAGLITEGTGSAFFAILGQTLQTTPLTSNILPSITRKFAIEAGKNVGLEIVEKSLTPQQACCADELFIAATTKDIVPVVKFDGKLIGDGKPGKYTKLLAQEFCSFTS</sequence>
<name>X1NVV0_9ZZZZ</name>
<dbReference type="GO" id="GO:0046394">
    <property type="term" value="P:carboxylic acid biosynthetic process"/>
    <property type="evidence" value="ECO:0007669"/>
    <property type="project" value="UniProtKB-ARBA"/>
</dbReference>
<dbReference type="PANTHER" id="PTHR42743">
    <property type="entry name" value="AMINO-ACID AMINOTRANSFERASE"/>
    <property type="match status" value="1"/>
</dbReference>
<gene>
    <name evidence="2" type="ORF">S06H3_41872</name>
</gene>
<evidence type="ECO:0000256" key="1">
    <source>
        <dbReference type="ARBA" id="ARBA00009320"/>
    </source>
</evidence>
<reference evidence="2" key="1">
    <citation type="journal article" date="2014" name="Front. Microbiol.">
        <title>High frequency of phylogenetically diverse reductive dehalogenase-homologous genes in deep subseafloor sedimentary metagenomes.</title>
        <authorList>
            <person name="Kawai M."/>
            <person name="Futagami T."/>
            <person name="Toyoda A."/>
            <person name="Takaki Y."/>
            <person name="Nishi S."/>
            <person name="Hori S."/>
            <person name="Arai W."/>
            <person name="Tsubouchi T."/>
            <person name="Morono Y."/>
            <person name="Uchiyama I."/>
            <person name="Ito T."/>
            <person name="Fujiyama A."/>
            <person name="Inagaki F."/>
            <person name="Takami H."/>
        </authorList>
    </citation>
    <scope>NUCLEOTIDE SEQUENCE</scope>
    <source>
        <strain evidence="2">Expedition CK06-06</strain>
    </source>
</reference>
<dbReference type="EMBL" id="BARV01025848">
    <property type="protein sequence ID" value="GAI34346.1"/>
    <property type="molecule type" value="Genomic_DNA"/>
</dbReference>
<dbReference type="Gene3D" id="3.20.10.10">
    <property type="entry name" value="D-amino Acid Aminotransferase, subunit A, domain 2"/>
    <property type="match status" value="1"/>
</dbReference>
<accession>X1NVV0</accession>
<feature type="non-terminal residue" evidence="2">
    <location>
        <position position="1"/>
    </location>
</feature>
<dbReference type="InterPro" id="IPR001544">
    <property type="entry name" value="Aminotrans_IV"/>
</dbReference>
<dbReference type="Pfam" id="PF01063">
    <property type="entry name" value="Aminotran_4"/>
    <property type="match status" value="1"/>
</dbReference>
<evidence type="ECO:0000313" key="2">
    <source>
        <dbReference type="EMBL" id="GAI34346.1"/>
    </source>
</evidence>
<dbReference type="PANTHER" id="PTHR42743:SF11">
    <property type="entry name" value="AMINODEOXYCHORISMATE LYASE"/>
    <property type="match status" value="1"/>
</dbReference>